<organism evidence="2 3">
    <name type="scientific">Marinomonas fungiae</name>
    <dbReference type="NCBI Taxonomy" id="1137284"/>
    <lineage>
        <taxon>Bacteria</taxon>
        <taxon>Pseudomonadati</taxon>
        <taxon>Pseudomonadota</taxon>
        <taxon>Gammaproteobacteria</taxon>
        <taxon>Oceanospirillales</taxon>
        <taxon>Oceanospirillaceae</taxon>
        <taxon>Marinomonas</taxon>
    </lineage>
</organism>
<protein>
    <submittedName>
        <fullName evidence="2">Uncharacterized protein</fullName>
    </submittedName>
</protein>
<dbReference type="Proteomes" id="UP000182769">
    <property type="component" value="Unassembled WGS sequence"/>
</dbReference>
<evidence type="ECO:0000313" key="3">
    <source>
        <dbReference type="Proteomes" id="UP000182769"/>
    </source>
</evidence>
<evidence type="ECO:0000313" key="2">
    <source>
        <dbReference type="EMBL" id="CUB03788.1"/>
    </source>
</evidence>
<keyword evidence="1" id="KW-0472">Membrane</keyword>
<feature type="transmembrane region" description="Helical" evidence="1">
    <location>
        <begin position="40"/>
        <end position="60"/>
    </location>
</feature>
<accession>A0A0K6IL12</accession>
<gene>
    <name evidence="2" type="ORF">Ga0061065_104219</name>
</gene>
<reference evidence="3" key="1">
    <citation type="submission" date="2015-08" db="EMBL/GenBank/DDBJ databases">
        <authorList>
            <person name="Varghese N."/>
        </authorList>
    </citation>
    <scope>NUCLEOTIDE SEQUENCE [LARGE SCALE GENOMIC DNA]</scope>
    <source>
        <strain evidence="3">JCM 18476</strain>
    </source>
</reference>
<dbReference type="OrthoDB" id="6107348at2"/>
<name>A0A0K6IL12_9GAMM</name>
<keyword evidence="1" id="KW-1133">Transmembrane helix</keyword>
<dbReference type="STRING" id="1137284.GCA_001418205_01639"/>
<feature type="transmembrane region" description="Helical" evidence="1">
    <location>
        <begin position="101"/>
        <end position="124"/>
    </location>
</feature>
<keyword evidence="1" id="KW-0812">Transmembrane</keyword>
<sequence length="129" mass="14304">MFSLLSKYQCAKDLGLPVAAFILLLIFSALFIHFCPESGWSTVVAFLPLIPAIWAVRTTVRLVTLLETAQQVKLLVNFATSFVIVGLLTFTYGFLSCFADYPSLPLILVAPLMVVVWVATNVVMCRRCK</sequence>
<dbReference type="RefSeq" id="WP_055462739.1">
    <property type="nucleotide sequence ID" value="NZ_CYHG01000004.1"/>
</dbReference>
<dbReference type="AlphaFoldDB" id="A0A0K6IL12"/>
<dbReference type="EMBL" id="CYHG01000004">
    <property type="protein sequence ID" value="CUB03788.1"/>
    <property type="molecule type" value="Genomic_DNA"/>
</dbReference>
<proteinExistence type="predicted"/>
<feature type="transmembrane region" description="Helical" evidence="1">
    <location>
        <begin position="14"/>
        <end position="34"/>
    </location>
</feature>
<keyword evidence="3" id="KW-1185">Reference proteome</keyword>
<evidence type="ECO:0000256" key="1">
    <source>
        <dbReference type="SAM" id="Phobius"/>
    </source>
</evidence>
<feature type="transmembrane region" description="Helical" evidence="1">
    <location>
        <begin position="72"/>
        <end position="95"/>
    </location>
</feature>